<organism evidence="13 14">
    <name type="scientific">Tilletiaria anomala (strain ATCC 24038 / CBS 436.72 / UBC 951)</name>
    <dbReference type="NCBI Taxonomy" id="1037660"/>
    <lineage>
        <taxon>Eukaryota</taxon>
        <taxon>Fungi</taxon>
        <taxon>Dikarya</taxon>
        <taxon>Basidiomycota</taxon>
        <taxon>Ustilaginomycotina</taxon>
        <taxon>Exobasidiomycetes</taxon>
        <taxon>Georgefischeriales</taxon>
        <taxon>Tilletiariaceae</taxon>
        <taxon>Tilletiaria</taxon>
    </lineage>
</organism>
<evidence type="ECO:0000313" key="13">
    <source>
        <dbReference type="EMBL" id="KDN53105.1"/>
    </source>
</evidence>
<dbReference type="EMBL" id="JMSN01000004">
    <property type="protein sequence ID" value="KDN53105.1"/>
    <property type="molecule type" value="Genomic_DNA"/>
</dbReference>
<dbReference type="EC" id="2.7.11.-" evidence="10"/>
<dbReference type="AlphaFoldDB" id="A0A066WR33"/>
<dbReference type="InterPro" id="IPR004358">
    <property type="entry name" value="Sig_transdc_His_kin-like_C"/>
</dbReference>
<dbReference type="Gene3D" id="3.30.565.10">
    <property type="entry name" value="Histidine kinase-like ATPase, C-terminal domain"/>
    <property type="match status" value="1"/>
</dbReference>
<protein>
    <recommendedName>
        <fullName evidence="10">Protein-serine/threonine kinase</fullName>
        <ecNumber evidence="10">2.7.11.-</ecNumber>
    </recommendedName>
</protein>
<dbReference type="OrthoDB" id="3264224at2759"/>
<dbReference type="Proteomes" id="UP000027361">
    <property type="component" value="Unassembled WGS sequence"/>
</dbReference>
<keyword evidence="9 10" id="KW-0496">Mitochondrion</keyword>
<dbReference type="Gene3D" id="1.20.140.20">
    <property type="entry name" value="Alpha-ketoacid/pyruvate dehydrogenase kinase, N-terminal domain"/>
    <property type="match status" value="1"/>
</dbReference>
<evidence type="ECO:0000256" key="1">
    <source>
        <dbReference type="ARBA" id="ARBA00004305"/>
    </source>
</evidence>
<comment type="caution">
    <text evidence="13">The sequence shown here is derived from an EMBL/GenBank/DDBJ whole genome shotgun (WGS) entry which is preliminary data.</text>
</comment>
<dbReference type="Pfam" id="PF10436">
    <property type="entry name" value="BCDHK_Adom3"/>
    <property type="match status" value="1"/>
</dbReference>
<dbReference type="PANTHER" id="PTHR11947">
    <property type="entry name" value="PYRUVATE DEHYDROGENASE KINASE"/>
    <property type="match status" value="1"/>
</dbReference>
<keyword evidence="7 10" id="KW-0067">ATP-binding</keyword>
<dbReference type="InterPro" id="IPR036784">
    <property type="entry name" value="AK/P_DHK_N_sf"/>
</dbReference>
<dbReference type="GO" id="GO:0004740">
    <property type="term" value="F:pyruvate dehydrogenase (acetyl-transferring) kinase activity"/>
    <property type="evidence" value="ECO:0007669"/>
    <property type="project" value="TreeGrafter"/>
</dbReference>
<dbReference type="GO" id="GO:0005524">
    <property type="term" value="F:ATP binding"/>
    <property type="evidence" value="ECO:0007669"/>
    <property type="project" value="UniProtKB-UniRule"/>
</dbReference>
<dbReference type="InParanoid" id="A0A066WR33"/>
<evidence type="ECO:0000313" key="14">
    <source>
        <dbReference type="Proteomes" id="UP000027361"/>
    </source>
</evidence>
<dbReference type="SMART" id="SM00387">
    <property type="entry name" value="HATPase_c"/>
    <property type="match status" value="1"/>
</dbReference>
<dbReference type="SUPFAM" id="SSF55874">
    <property type="entry name" value="ATPase domain of HSP90 chaperone/DNA topoisomerase II/histidine kinase"/>
    <property type="match status" value="1"/>
</dbReference>
<evidence type="ECO:0000256" key="2">
    <source>
        <dbReference type="ARBA" id="ARBA00006155"/>
    </source>
</evidence>
<evidence type="ECO:0000256" key="10">
    <source>
        <dbReference type="RuleBase" id="RU366032"/>
    </source>
</evidence>
<keyword evidence="3" id="KW-0597">Phosphoprotein</keyword>
<reference evidence="13 14" key="1">
    <citation type="submission" date="2014-05" db="EMBL/GenBank/DDBJ databases">
        <title>Draft genome sequence of a rare smut relative, Tilletiaria anomala UBC 951.</title>
        <authorList>
            <consortium name="DOE Joint Genome Institute"/>
            <person name="Toome M."/>
            <person name="Kuo A."/>
            <person name="Henrissat B."/>
            <person name="Lipzen A."/>
            <person name="Tritt A."/>
            <person name="Yoshinaga Y."/>
            <person name="Zane M."/>
            <person name="Barry K."/>
            <person name="Grigoriev I.V."/>
            <person name="Spatafora J.W."/>
            <person name="Aimea M.C."/>
        </authorList>
    </citation>
    <scope>NUCLEOTIDE SEQUENCE [LARGE SCALE GENOMIC DNA]</scope>
    <source>
        <strain evidence="13 14">UBC 951</strain>
    </source>
</reference>
<dbReference type="RefSeq" id="XP_013245944.1">
    <property type="nucleotide sequence ID" value="XM_013390490.1"/>
</dbReference>
<dbReference type="SUPFAM" id="SSF69012">
    <property type="entry name" value="alpha-ketoacid dehydrogenase kinase, N-terminal domain"/>
    <property type="match status" value="1"/>
</dbReference>
<gene>
    <name evidence="13" type="ORF">K437DRAFT_219495</name>
</gene>
<dbReference type="OMA" id="EHRDNIP"/>
<evidence type="ECO:0000256" key="8">
    <source>
        <dbReference type="ARBA" id="ARBA00022946"/>
    </source>
</evidence>
<keyword evidence="5 10" id="KW-0547">Nucleotide-binding</keyword>
<dbReference type="STRING" id="1037660.A0A066WR33"/>
<dbReference type="GeneID" id="25262238"/>
<dbReference type="InterPro" id="IPR039028">
    <property type="entry name" value="BCKD/PDK"/>
</dbReference>
<dbReference type="InterPro" id="IPR036890">
    <property type="entry name" value="HATPase_C_sf"/>
</dbReference>
<dbReference type="Pfam" id="PF02518">
    <property type="entry name" value="HATPase_c"/>
    <property type="match status" value="1"/>
</dbReference>
<proteinExistence type="inferred from homology"/>
<dbReference type="PANTHER" id="PTHR11947:SF20">
    <property type="entry name" value="[3-METHYL-2-OXOBUTANOATE DEHYDROGENASE [LIPOAMIDE]] KINASE, MITOCHONDRIAL"/>
    <property type="match status" value="1"/>
</dbReference>
<comment type="subcellular location">
    <subcellularLocation>
        <location evidence="1 10">Mitochondrion matrix</location>
    </subcellularLocation>
</comment>
<evidence type="ECO:0000256" key="4">
    <source>
        <dbReference type="ARBA" id="ARBA00022679"/>
    </source>
</evidence>
<keyword evidence="14" id="KW-1185">Reference proteome</keyword>
<dbReference type="InterPro" id="IPR003594">
    <property type="entry name" value="HATPase_dom"/>
</dbReference>
<evidence type="ECO:0000256" key="3">
    <source>
        <dbReference type="ARBA" id="ARBA00022553"/>
    </source>
</evidence>
<keyword evidence="4 10" id="KW-0808">Transferase</keyword>
<dbReference type="GO" id="GO:0010906">
    <property type="term" value="P:regulation of glucose metabolic process"/>
    <property type="evidence" value="ECO:0007669"/>
    <property type="project" value="TreeGrafter"/>
</dbReference>
<dbReference type="HOGENOM" id="CLU_023861_4_1_1"/>
<dbReference type="GO" id="GO:0005759">
    <property type="term" value="C:mitochondrial matrix"/>
    <property type="evidence" value="ECO:0007669"/>
    <property type="project" value="UniProtKB-SubCell"/>
</dbReference>
<name>A0A066WR33_TILAU</name>
<sequence>MQCLATDIKGKAPSRRWDCLHARKFSTSPQYPPPDLFKPGSSSFSPSDDRQVDDEVSSKSTFMAPPSAFSTFGASPTLLAEFLSIQPTPLTLNSLLSHAPAPGQVPTTSQLIESAEFTRRELPIRLARRVGGFRSLPFIVGSNPYIQQIARLYSQSFETLARFPEIVDLNDHDNFVSMLESLVEDHAQNVPILARGFLECKKYMDAREVSAFLDAAIHSRIAIRLIAEQHLSIAGLFHDARRAGKTGVMQQEAAWGEDRLSVIGVVDTKLSPARMVKTCAQFVHGLCEGTLGAAPELVLEGDVNSTYIGVPVHLEYVMTELLKNSYRATTERWRERAAARQRSNRFSADPPEPMPPIKVSISKSRNHLSMRIRDQGGGISPKNLPHIFSYAFTTVNSAEDDAGSSGDSGDLEGPYAIQAVGGVVDNGLGEIGASGLLSGLGTLAGLGYGLPMARIYATYFGGGSALDIVSLYGHGCDTFIKLPADPLHFQ</sequence>
<accession>A0A066WR33</accession>
<keyword evidence="6 10" id="KW-0418">Kinase</keyword>
<evidence type="ECO:0000256" key="6">
    <source>
        <dbReference type="ARBA" id="ARBA00022777"/>
    </source>
</evidence>
<evidence type="ECO:0000256" key="7">
    <source>
        <dbReference type="ARBA" id="ARBA00022840"/>
    </source>
</evidence>
<evidence type="ECO:0000259" key="12">
    <source>
        <dbReference type="SMART" id="SM00387"/>
    </source>
</evidence>
<feature type="domain" description="Histidine kinase/HSP90-like ATPase" evidence="12">
    <location>
        <begin position="309"/>
        <end position="486"/>
    </location>
</feature>
<feature type="region of interest" description="Disordered" evidence="11">
    <location>
        <begin position="23"/>
        <end position="58"/>
    </location>
</feature>
<dbReference type="InterPro" id="IPR018955">
    <property type="entry name" value="BCDHK/PDK_N"/>
</dbReference>
<evidence type="ECO:0000256" key="9">
    <source>
        <dbReference type="ARBA" id="ARBA00023128"/>
    </source>
</evidence>
<dbReference type="PRINTS" id="PR00344">
    <property type="entry name" value="BCTRLSENSOR"/>
</dbReference>
<evidence type="ECO:0000256" key="5">
    <source>
        <dbReference type="ARBA" id="ARBA00022741"/>
    </source>
</evidence>
<comment type="similarity">
    <text evidence="2 10">Belongs to the PDK/BCKDK protein kinase family.</text>
</comment>
<keyword evidence="8" id="KW-0809">Transit peptide</keyword>
<evidence type="ECO:0000256" key="11">
    <source>
        <dbReference type="SAM" id="MobiDB-lite"/>
    </source>
</evidence>